<gene>
    <name evidence="2" type="ORF">E9998_09790</name>
</gene>
<protein>
    <submittedName>
        <fullName evidence="2">DUF624 domain-containing protein</fullName>
    </submittedName>
</protein>
<reference evidence="2 3" key="1">
    <citation type="journal article" date="2018" name="Int. J. Syst. Evol. Microbiol.">
        <title>Glycomyces paridis sp. nov., isolated from the medicinal plant Paris polyphylla.</title>
        <authorList>
            <person name="Fang X.M."/>
            <person name="Bai J.L."/>
            <person name="Su J."/>
            <person name="Zhao L.L."/>
            <person name="Liu H.Y."/>
            <person name="Ma B.P."/>
            <person name="Zhang Y.Q."/>
            <person name="Yu L.Y."/>
        </authorList>
    </citation>
    <scope>NUCLEOTIDE SEQUENCE [LARGE SCALE GENOMIC DNA]</scope>
    <source>
        <strain evidence="2 3">CPCC 204357</strain>
    </source>
</reference>
<sequence>MTEMDARDAGEIGPGALSRLAAAVYRHLVLGLFLALAGTPTLVLWTVLAPEAANVVFFMAALLPVAPALSAALYAQRAWANEPDLSPSKPLWRGLRMNLRDTLAWWVPVLAVATVLAVNVLFGSTVAGGAFLRPVCAVFLAALAVLSAHLLTVTSFFSFRTRDVFRVAAAEFFLSWKSSLGVLSILVVATAVVVMGSEAVLLLLGWAFALFLWLFAKPVAADITERFTAGE</sequence>
<keyword evidence="1" id="KW-0812">Transmembrane</keyword>
<dbReference type="EMBL" id="STGX01000006">
    <property type="protein sequence ID" value="THV29028.1"/>
    <property type="molecule type" value="Genomic_DNA"/>
</dbReference>
<evidence type="ECO:0000256" key="1">
    <source>
        <dbReference type="SAM" id="Phobius"/>
    </source>
</evidence>
<keyword evidence="3" id="KW-1185">Reference proteome</keyword>
<feature type="transmembrane region" description="Helical" evidence="1">
    <location>
        <begin position="55"/>
        <end position="75"/>
    </location>
</feature>
<accession>A0A4S8PF14</accession>
<feature type="transmembrane region" description="Helical" evidence="1">
    <location>
        <begin position="103"/>
        <end position="124"/>
    </location>
</feature>
<keyword evidence="1" id="KW-1133">Transmembrane helix</keyword>
<dbReference type="AlphaFoldDB" id="A0A4S8PF14"/>
<dbReference type="Proteomes" id="UP000305792">
    <property type="component" value="Unassembled WGS sequence"/>
</dbReference>
<organism evidence="2 3">
    <name type="scientific">Glycomyces paridis</name>
    <dbReference type="NCBI Taxonomy" id="2126555"/>
    <lineage>
        <taxon>Bacteria</taxon>
        <taxon>Bacillati</taxon>
        <taxon>Actinomycetota</taxon>
        <taxon>Actinomycetes</taxon>
        <taxon>Glycomycetales</taxon>
        <taxon>Glycomycetaceae</taxon>
        <taxon>Glycomyces</taxon>
    </lineage>
</organism>
<feature type="transmembrane region" description="Helical" evidence="1">
    <location>
        <begin position="28"/>
        <end position="49"/>
    </location>
</feature>
<feature type="transmembrane region" description="Helical" evidence="1">
    <location>
        <begin position="172"/>
        <end position="193"/>
    </location>
</feature>
<proteinExistence type="predicted"/>
<dbReference type="RefSeq" id="WP_136529522.1">
    <property type="nucleotide sequence ID" value="NZ_STGX01000006.1"/>
</dbReference>
<evidence type="ECO:0000313" key="2">
    <source>
        <dbReference type="EMBL" id="THV29028.1"/>
    </source>
</evidence>
<feature type="transmembrane region" description="Helical" evidence="1">
    <location>
        <begin position="199"/>
        <end position="216"/>
    </location>
</feature>
<evidence type="ECO:0000313" key="3">
    <source>
        <dbReference type="Proteomes" id="UP000305792"/>
    </source>
</evidence>
<name>A0A4S8PF14_9ACTN</name>
<feature type="transmembrane region" description="Helical" evidence="1">
    <location>
        <begin position="130"/>
        <end position="151"/>
    </location>
</feature>
<comment type="caution">
    <text evidence="2">The sequence shown here is derived from an EMBL/GenBank/DDBJ whole genome shotgun (WGS) entry which is preliminary data.</text>
</comment>
<keyword evidence="1" id="KW-0472">Membrane</keyword>